<gene>
    <name evidence="1" type="ORF">MLD38_003482</name>
</gene>
<reference evidence="2" key="1">
    <citation type="journal article" date="2023" name="Front. Plant Sci.">
        <title>Chromosomal-level genome assembly of Melastoma candidum provides insights into trichome evolution.</title>
        <authorList>
            <person name="Zhong Y."/>
            <person name="Wu W."/>
            <person name="Sun C."/>
            <person name="Zou P."/>
            <person name="Liu Y."/>
            <person name="Dai S."/>
            <person name="Zhou R."/>
        </authorList>
    </citation>
    <scope>NUCLEOTIDE SEQUENCE [LARGE SCALE GENOMIC DNA]</scope>
</reference>
<keyword evidence="2" id="KW-1185">Reference proteome</keyword>
<name>A0ACB9S3E4_9MYRT</name>
<evidence type="ECO:0000313" key="1">
    <source>
        <dbReference type="EMBL" id="KAI4385460.1"/>
    </source>
</evidence>
<organism evidence="1 2">
    <name type="scientific">Melastoma candidum</name>
    <dbReference type="NCBI Taxonomy" id="119954"/>
    <lineage>
        <taxon>Eukaryota</taxon>
        <taxon>Viridiplantae</taxon>
        <taxon>Streptophyta</taxon>
        <taxon>Embryophyta</taxon>
        <taxon>Tracheophyta</taxon>
        <taxon>Spermatophyta</taxon>
        <taxon>Magnoliopsida</taxon>
        <taxon>eudicotyledons</taxon>
        <taxon>Gunneridae</taxon>
        <taxon>Pentapetalae</taxon>
        <taxon>rosids</taxon>
        <taxon>malvids</taxon>
        <taxon>Myrtales</taxon>
        <taxon>Melastomataceae</taxon>
        <taxon>Melastomatoideae</taxon>
        <taxon>Melastomateae</taxon>
        <taxon>Melastoma</taxon>
    </lineage>
</organism>
<accession>A0ACB9S3E4</accession>
<sequence length="175" mass="19469">MRRPKLLLILDDAPYSTDLPSPLNRSPLLPPPPPPPRHHQQPLSVPIPNPNPPFDSSIPITLIVLLTVLFFMAFFSLYLRCFSSPSPSPSPPPSSYLHTHPSKSRPHPHLLGSLPLVIYDGTCRQSDCVVCLTEFEEGETVKVIPLCRHVFHPECVDTWLSSHVSCPVCRSTLLS</sequence>
<protein>
    <submittedName>
        <fullName evidence="1">Uncharacterized protein</fullName>
    </submittedName>
</protein>
<comment type="caution">
    <text evidence="1">The sequence shown here is derived from an EMBL/GenBank/DDBJ whole genome shotgun (WGS) entry which is preliminary data.</text>
</comment>
<dbReference type="Proteomes" id="UP001057402">
    <property type="component" value="Chromosome 2"/>
</dbReference>
<proteinExistence type="predicted"/>
<dbReference type="EMBL" id="CM042881">
    <property type="protein sequence ID" value="KAI4385460.1"/>
    <property type="molecule type" value="Genomic_DNA"/>
</dbReference>
<evidence type="ECO:0000313" key="2">
    <source>
        <dbReference type="Proteomes" id="UP001057402"/>
    </source>
</evidence>